<dbReference type="NCBIfam" id="TIGR00377">
    <property type="entry name" value="ant_ant_sig"/>
    <property type="match status" value="1"/>
</dbReference>
<dbReference type="InterPro" id="IPR003658">
    <property type="entry name" value="Anti-sigma_ant"/>
</dbReference>
<proteinExistence type="inferred from homology"/>
<gene>
    <name evidence="5" type="ORF">GCM10009533_23120</name>
</gene>
<sequence>MLANTPGTPQSETTRAPTGGVSGPTAGLPLRLRLDFTDPELAVLSASGELDALTTPALADLLWPRLMSKLSAIVVDLSGLRFLGVAGLELLVAANRYAQHRGIAFGVVNNTRTVDRALAAGGLDRTLVCYDSASEARAAVLTDGSGTSEAFVPQSRRAPVD</sequence>
<protein>
    <recommendedName>
        <fullName evidence="2">Anti-sigma factor antagonist</fullName>
    </recommendedName>
</protein>
<evidence type="ECO:0000256" key="3">
    <source>
        <dbReference type="SAM" id="MobiDB-lite"/>
    </source>
</evidence>
<dbReference type="PANTHER" id="PTHR33495">
    <property type="entry name" value="ANTI-SIGMA FACTOR ANTAGONIST TM_1081-RELATED-RELATED"/>
    <property type="match status" value="1"/>
</dbReference>
<comment type="similarity">
    <text evidence="1 2">Belongs to the anti-sigma-factor antagonist family.</text>
</comment>
<evidence type="ECO:0000313" key="5">
    <source>
        <dbReference type="EMBL" id="GAA0523282.1"/>
    </source>
</evidence>
<evidence type="ECO:0000259" key="4">
    <source>
        <dbReference type="PROSITE" id="PS50801"/>
    </source>
</evidence>
<evidence type="ECO:0000256" key="1">
    <source>
        <dbReference type="ARBA" id="ARBA00009013"/>
    </source>
</evidence>
<name>A0ABN1CPR1_SACER</name>
<accession>A0ABN1CPR1</accession>
<dbReference type="Pfam" id="PF01740">
    <property type="entry name" value="STAS"/>
    <property type="match status" value="1"/>
</dbReference>
<reference evidence="5 6" key="1">
    <citation type="journal article" date="2019" name="Int. J. Syst. Evol. Microbiol.">
        <title>The Global Catalogue of Microorganisms (GCM) 10K type strain sequencing project: providing services to taxonomists for standard genome sequencing and annotation.</title>
        <authorList>
            <consortium name="The Broad Institute Genomics Platform"/>
            <consortium name="The Broad Institute Genome Sequencing Center for Infectious Disease"/>
            <person name="Wu L."/>
            <person name="Ma J."/>
        </authorList>
    </citation>
    <scope>NUCLEOTIDE SEQUENCE [LARGE SCALE GENOMIC DNA]</scope>
    <source>
        <strain evidence="5 6">JCM 10303</strain>
    </source>
</reference>
<dbReference type="Proteomes" id="UP001500729">
    <property type="component" value="Unassembled WGS sequence"/>
</dbReference>
<dbReference type="SUPFAM" id="SSF52091">
    <property type="entry name" value="SpoIIaa-like"/>
    <property type="match status" value="1"/>
</dbReference>
<keyword evidence="6" id="KW-1185">Reference proteome</keyword>
<organism evidence="5 6">
    <name type="scientific">Saccharopolyspora erythraea</name>
    <name type="common">Streptomyces erythraeus</name>
    <dbReference type="NCBI Taxonomy" id="1836"/>
    <lineage>
        <taxon>Bacteria</taxon>
        <taxon>Bacillati</taxon>
        <taxon>Actinomycetota</taxon>
        <taxon>Actinomycetes</taxon>
        <taxon>Pseudonocardiales</taxon>
        <taxon>Pseudonocardiaceae</taxon>
        <taxon>Saccharopolyspora</taxon>
    </lineage>
</organism>
<feature type="compositionally biased region" description="Polar residues" evidence="3">
    <location>
        <begin position="1"/>
        <end position="16"/>
    </location>
</feature>
<feature type="domain" description="STAS" evidence="4">
    <location>
        <begin position="39"/>
        <end position="140"/>
    </location>
</feature>
<dbReference type="InterPro" id="IPR002645">
    <property type="entry name" value="STAS_dom"/>
</dbReference>
<dbReference type="PANTHER" id="PTHR33495:SF13">
    <property type="entry name" value="ANTI-SIGMA-F FACTOR ANTAGONIST RSFB"/>
    <property type="match status" value="1"/>
</dbReference>
<evidence type="ECO:0000256" key="2">
    <source>
        <dbReference type="RuleBase" id="RU003749"/>
    </source>
</evidence>
<comment type="caution">
    <text evidence="5">The sequence shown here is derived from an EMBL/GenBank/DDBJ whole genome shotgun (WGS) entry which is preliminary data.</text>
</comment>
<dbReference type="RefSeq" id="WP_011875146.1">
    <property type="nucleotide sequence ID" value="NZ_BAAAGS010000012.1"/>
</dbReference>
<dbReference type="EMBL" id="BAAAGS010000012">
    <property type="protein sequence ID" value="GAA0523282.1"/>
    <property type="molecule type" value="Genomic_DNA"/>
</dbReference>
<feature type="region of interest" description="Disordered" evidence="3">
    <location>
        <begin position="1"/>
        <end position="24"/>
    </location>
</feature>
<dbReference type="CDD" id="cd07043">
    <property type="entry name" value="STAS_anti-anti-sigma_factors"/>
    <property type="match status" value="1"/>
</dbReference>
<dbReference type="InterPro" id="IPR036513">
    <property type="entry name" value="STAS_dom_sf"/>
</dbReference>
<evidence type="ECO:0000313" key="6">
    <source>
        <dbReference type="Proteomes" id="UP001500729"/>
    </source>
</evidence>
<dbReference type="PROSITE" id="PS50801">
    <property type="entry name" value="STAS"/>
    <property type="match status" value="1"/>
</dbReference>
<dbReference type="Gene3D" id="3.30.750.24">
    <property type="entry name" value="STAS domain"/>
    <property type="match status" value="1"/>
</dbReference>